<dbReference type="AlphaFoldDB" id="A0A3B4EPI6"/>
<dbReference type="InterPro" id="IPR033989">
    <property type="entry name" value="CD209-like_CTLD"/>
</dbReference>
<dbReference type="PROSITE" id="PS50041">
    <property type="entry name" value="C_TYPE_LECTIN_2"/>
    <property type="match status" value="1"/>
</dbReference>
<dbReference type="PANTHER" id="PTHR22803">
    <property type="entry name" value="MANNOSE, PHOSPHOLIPASE, LECTIN RECEPTOR RELATED"/>
    <property type="match status" value="1"/>
</dbReference>
<dbReference type="GeneTree" id="ENSGT01020000230338"/>
<protein>
    <recommendedName>
        <fullName evidence="2">C-type lectin domain-containing protein</fullName>
    </recommendedName>
</protein>
<dbReference type="GO" id="GO:0030246">
    <property type="term" value="F:carbohydrate binding"/>
    <property type="evidence" value="ECO:0007669"/>
    <property type="project" value="UniProtKB-KW"/>
</dbReference>
<dbReference type="SUPFAM" id="SSF56436">
    <property type="entry name" value="C-type lectin-like"/>
    <property type="match status" value="1"/>
</dbReference>
<dbReference type="Gene3D" id="3.10.100.10">
    <property type="entry name" value="Mannose-Binding Protein A, subunit A"/>
    <property type="match status" value="1"/>
</dbReference>
<name>A0A3B4EPI6_PYGNA</name>
<organism evidence="3 4">
    <name type="scientific">Pygocentrus nattereri</name>
    <name type="common">Red-bellied piranha</name>
    <dbReference type="NCBI Taxonomy" id="42514"/>
    <lineage>
        <taxon>Eukaryota</taxon>
        <taxon>Metazoa</taxon>
        <taxon>Chordata</taxon>
        <taxon>Craniata</taxon>
        <taxon>Vertebrata</taxon>
        <taxon>Euteleostomi</taxon>
        <taxon>Actinopterygii</taxon>
        <taxon>Neopterygii</taxon>
        <taxon>Teleostei</taxon>
        <taxon>Ostariophysi</taxon>
        <taxon>Characiformes</taxon>
        <taxon>Characoidei</taxon>
        <taxon>Pygocentrus</taxon>
    </lineage>
</organism>
<reference evidence="3 4" key="1">
    <citation type="submission" date="2020-10" db="EMBL/GenBank/DDBJ databases">
        <title>Pygocentrus nattereri (red-bellied piranha) genome, fPygNat1, primary haplotype.</title>
        <authorList>
            <person name="Myers G."/>
            <person name="Meyer A."/>
            <person name="Karagic N."/>
            <person name="Pippel M."/>
            <person name="Winkler S."/>
            <person name="Tracey A."/>
            <person name="Wood J."/>
            <person name="Formenti G."/>
            <person name="Howe K."/>
            <person name="Fedrigo O."/>
            <person name="Jarvis E.D."/>
        </authorList>
    </citation>
    <scope>NUCLEOTIDE SEQUENCE [LARGE SCALE GENOMIC DNA]</scope>
</reference>
<dbReference type="STRING" id="42514.ENSPNAP00000037096"/>
<dbReference type="CDD" id="cd03590">
    <property type="entry name" value="CLECT_DC-SIGN_like"/>
    <property type="match status" value="1"/>
</dbReference>
<dbReference type="SMART" id="SM00034">
    <property type="entry name" value="CLECT"/>
    <property type="match status" value="1"/>
</dbReference>
<evidence type="ECO:0000313" key="3">
    <source>
        <dbReference type="Ensembl" id="ENSPNAP00000037096.2"/>
    </source>
</evidence>
<proteinExistence type="predicted"/>
<dbReference type="InterPro" id="IPR016186">
    <property type="entry name" value="C-type_lectin-like/link_sf"/>
</dbReference>
<keyword evidence="4" id="KW-1185">Reference proteome</keyword>
<keyword evidence="1" id="KW-0430">Lectin</keyword>
<sequence length="155" mass="17588">MTNDMKSTGKQAEGNRSVVLSVEKANREGWSFFNSSIYHISTTGKNWTESRQYCREKGADLVIINSREEQDFIEMFSRSTWAWNGLTDSDLEGVWQWVDGSALTTGFWRHGEPDSNAGDEDCVVTGYGADPIDNWGDFPCNQKFLEICEKKLVIL</sequence>
<evidence type="ECO:0000256" key="1">
    <source>
        <dbReference type="ARBA" id="ARBA00022734"/>
    </source>
</evidence>
<dbReference type="InterPro" id="IPR050111">
    <property type="entry name" value="C-type_lectin/snaclec_domain"/>
</dbReference>
<dbReference type="InterPro" id="IPR016187">
    <property type="entry name" value="CTDL_fold"/>
</dbReference>
<feature type="domain" description="C-type lectin" evidence="2">
    <location>
        <begin position="33"/>
        <end position="149"/>
    </location>
</feature>
<dbReference type="Proteomes" id="UP001501920">
    <property type="component" value="Chromosome 22"/>
</dbReference>
<dbReference type="InterPro" id="IPR001304">
    <property type="entry name" value="C-type_lectin-like"/>
</dbReference>
<dbReference type="Pfam" id="PF00059">
    <property type="entry name" value="Lectin_C"/>
    <property type="match status" value="1"/>
</dbReference>
<evidence type="ECO:0000313" key="4">
    <source>
        <dbReference type="Proteomes" id="UP001501920"/>
    </source>
</evidence>
<dbReference type="OMA" id="WICEKRM"/>
<reference evidence="3" key="3">
    <citation type="submission" date="2025-09" db="UniProtKB">
        <authorList>
            <consortium name="Ensembl"/>
        </authorList>
    </citation>
    <scope>IDENTIFICATION</scope>
</reference>
<reference evidence="3" key="2">
    <citation type="submission" date="2025-08" db="UniProtKB">
        <authorList>
            <consortium name="Ensembl"/>
        </authorList>
    </citation>
    <scope>IDENTIFICATION</scope>
</reference>
<dbReference type="Ensembl" id="ENSPNAT00000032632.2">
    <property type="protein sequence ID" value="ENSPNAP00000037096.2"/>
    <property type="gene ID" value="ENSPNAG00000028483.2"/>
</dbReference>
<evidence type="ECO:0000259" key="2">
    <source>
        <dbReference type="PROSITE" id="PS50041"/>
    </source>
</evidence>
<accession>A0A3B4EPI6</accession>